<dbReference type="GO" id="GO:0006065">
    <property type="term" value="P:UDP-glucuronate biosynthetic process"/>
    <property type="evidence" value="ECO:0007669"/>
    <property type="project" value="UniProtKB-UniPathway"/>
</dbReference>
<dbReference type="SUPFAM" id="SSF48179">
    <property type="entry name" value="6-phosphogluconate dehydrogenase C-terminal domain-like"/>
    <property type="match status" value="1"/>
</dbReference>
<feature type="binding site" evidence="10">
    <location>
        <position position="262"/>
    </location>
    <ligand>
        <name>substrate</name>
    </ligand>
</feature>
<feature type="active site" description="Nucleophile" evidence="9">
    <location>
        <position position="265"/>
    </location>
</feature>
<feature type="binding site" evidence="11">
    <location>
        <position position="89"/>
    </location>
    <ligand>
        <name>NAD(+)</name>
        <dbReference type="ChEBI" id="CHEBI:57540"/>
    </ligand>
</feature>
<dbReference type="RefSeq" id="WP_278275472.1">
    <property type="nucleotide sequence ID" value="NZ_CZBP01000003.1"/>
</dbReference>
<comment type="similarity">
    <text evidence="2 8">Belongs to the UDP-glucose/GDP-mannose dehydrogenase family.</text>
</comment>
<comment type="catalytic activity">
    <reaction evidence="7 8">
        <text>UDP-alpha-D-glucose + 2 NAD(+) + H2O = UDP-alpha-D-glucuronate + 2 NADH + 3 H(+)</text>
        <dbReference type="Rhea" id="RHEA:23596"/>
        <dbReference type="ChEBI" id="CHEBI:15377"/>
        <dbReference type="ChEBI" id="CHEBI:15378"/>
        <dbReference type="ChEBI" id="CHEBI:57540"/>
        <dbReference type="ChEBI" id="CHEBI:57945"/>
        <dbReference type="ChEBI" id="CHEBI:58052"/>
        <dbReference type="ChEBI" id="CHEBI:58885"/>
        <dbReference type="EC" id="1.1.1.22"/>
    </reaction>
</comment>
<feature type="binding site" evidence="10">
    <location>
        <position position="334"/>
    </location>
    <ligand>
        <name>substrate</name>
    </ligand>
</feature>
<dbReference type="EMBL" id="CZBP01000003">
    <property type="protein sequence ID" value="CUP70580.1"/>
    <property type="molecule type" value="Genomic_DNA"/>
</dbReference>
<feature type="binding site" evidence="10">
    <location>
        <begin position="254"/>
        <end position="258"/>
    </location>
    <ligand>
        <name>substrate</name>
    </ligand>
</feature>
<feature type="domain" description="UDP-glucose/GDP-mannose dehydrogenase C-terminal" evidence="12">
    <location>
        <begin position="327"/>
        <end position="415"/>
    </location>
</feature>
<feature type="binding site" evidence="10">
    <location>
        <position position="209"/>
    </location>
    <ligand>
        <name>substrate</name>
    </ligand>
</feature>
<feature type="binding site" evidence="11">
    <location>
        <position position="151"/>
    </location>
    <ligand>
        <name>NAD(+)</name>
        <dbReference type="ChEBI" id="CHEBI:57540"/>
    </ligand>
</feature>
<dbReference type="Pfam" id="PF03721">
    <property type="entry name" value="UDPG_MGDP_dh_N"/>
    <property type="match status" value="1"/>
</dbReference>
<dbReference type="SUPFAM" id="SSF52413">
    <property type="entry name" value="UDP-glucose/GDP-mannose dehydrogenase C-terminal domain"/>
    <property type="match status" value="1"/>
</dbReference>
<evidence type="ECO:0000256" key="2">
    <source>
        <dbReference type="ARBA" id="ARBA00006601"/>
    </source>
</evidence>
<evidence type="ECO:0000313" key="13">
    <source>
        <dbReference type="EMBL" id="CUP70580.1"/>
    </source>
</evidence>
<dbReference type="InterPro" id="IPR014026">
    <property type="entry name" value="UDP-Glc/GDP-Man_DH_dimer"/>
</dbReference>
<dbReference type="SMART" id="SM00984">
    <property type="entry name" value="UDPG_MGDP_dh_C"/>
    <property type="match status" value="1"/>
</dbReference>
<dbReference type="Proteomes" id="UP000095762">
    <property type="component" value="Unassembled WGS sequence"/>
</dbReference>
<gene>
    <name evidence="13" type="primary">ugd</name>
    <name evidence="13" type="ORF">ERS852569_00474</name>
</gene>
<evidence type="ECO:0000256" key="11">
    <source>
        <dbReference type="PIRSR" id="PIRSR500134-3"/>
    </source>
</evidence>
<evidence type="ECO:0000256" key="10">
    <source>
        <dbReference type="PIRSR" id="PIRSR500134-2"/>
    </source>
</evidence>
<keyword evidence="5 8" id="KW-0560">Oxidoreductase</keyword>
<evidence type="ECO:0000256" key="4">
    <source>
        <dbReference type="ARBA" id="ARBA00015132"/>
    </source>
</evidence>
<feature type="binding site" evidence="10">
    <location>
        <position position="416"/>
    </location>
    <ligand>
        <name>substrate</name>
    </ligand>
</feature>
<evidence type="ECO:0000256" key="5">
    <source>
        <dbReference type="ARBA" id="ARBA00023002"/>
    </source>
</evidence>
<dbReference type="GO" id="GO:0000271">
    <property type="term" value="P:polysaccharide biosynthetic process"/>
    <property type="evidence" value="ECO:0007669"/>
    <property type="project" value="InterPro"/>
</dbReference>
<evidence type="ECO:0000313" key="14">
    <source>
        <dbReference type="Proteomes" id="UP000095762"/>
    </source>
</evidence>
<feature type="binding site" evidence="11">
    <location>
        <position position="268"/>
    </location>
    <ligand>
        <name>NAD(+)</name>
        <dbReference type="ChEBI" id="CHEBI:57540"/>
    </ligand>
</feature>
<dbReference type="Pfam" id="PF03720">
    <property type="entry name" value="UDPG_MGDP_dh_C"/>
    <property type="match status" value="1"/>
</dbReference>
<feature type="binding site" evidence="10">
    <location>
        <position position="333"/>
    </location>
    <ligand>
        <name>substrate</name>
    </ligand>
</feature>
<dbReference type="InterPro" id="IPR017476">
    <property type="entry name" value="UDP-Glc/GDP-Man"/>
</dbReference>
<keyword evidence="6 8" id="KW-0520">NAD</keyword>
<dbReference type="InterPro" id="IPR001732">
    <property type="entry name" value="UDP-Glc/GDP-Man_DH_N"/>
</dbReference>
<dbReference type="InterPro" id="IPR036291">
    <property type="entry name" value="NAD(P)-bd_dom_sf"/>
</dbReference>
<feature type="binding site" evidence="11">
    <location>
        <position position="35"/>
    </location>
    <ligand>
        <name>NAD(+)</name>
        <dbReference type="ChEBI" id="CHEBI:57540"/>
    </ligand>
</feature>
<dbReference type="Gene3D" id="3.40.50.720">
    <property type="entry name" value="NAD(P)-binding Rossmann-like Domain"/>
    <property type="match status" value="2"/>
</dbReference>
<feature type="binding site" evidence="11">
    <location>
        <position position="124"/>
    </location>
    <ligand>
        <name>NAD(+)</name>
        <dbReference type="ChEBI" id="CHEBI:57540"/>
    </ligand>
</feature>
<dbReference type="PIRSF" id="PIRSF000124">
    <property type="entry name" value="UDPglc_GDPman_dh"/>
    <property type="match status" value="1"/>
</dbReference>
<sequence>MREFKNLKIAVAGTGYVGLSIATLLSQHHHVTAVDIIPEKVELINNKKSPIQDDYIEKYLAEKELDLTATLDAKEAYSDADFVVIAAPTNYDSKKNFFDTSAVEAVIKLVIEYNPEAIMVIKSTIPVGYTASVREKFHCDNIIFSPEFLRESKALYDNLYPSRIIVGTDVENVRLVKAAHTFAELLQEGAIKEDIDTLFMGFTEAEAVKLFANTYLALRVSYFNELDTYAEMKGLNTQQIINGVCLDPRIGTHYNNPSFGYGGYCLPKDTKQLLANYADVPENLIEAIVESNRTRKDFIADRVLEIAGAYEANDSWDESKEKEVVVGVYRLTMKSNSDNFRQSSIQGVMKRIKAKGATVIIYEPTLKNGEKFFGSVVVNNLDEFKKQSQAIIANRYDKCLDDVKEKVYTRDIFQRD</sequence>
<feature type="binding site" evidence="11">
    <location>
        <position position="40"/>
    </location>
    <ligand>
        <name>NAD(+)</name>
        <dbReference type="ChEBI" id="CHEBI:57540"/>
    </ligand>
</feature>
<dbReference type="Pfam" id="PF00984">
    <property type="entry name" value="UDPG_MGDP_dh"/>
    <property type="match status" value="1"/>
</dbReference>
<dbReference type="Gene3D" id="1.10.1040.10">
    <property type="entry name" value="N-(1-d-carboxylethyl)-l-norvaline Dehydrogenase, domain 2"/>
    <property type="match status" value="1"/>
</dbReference>
<protein>
    <recommendedName>
        <fullName evidence="4 8">UDP-glucose 6-dehydrogenase</fullName>
        <ecNumber evidence="3 8">1.1.1.22</ecNumber>
    </recommendedName>
</protein>
<dbReference type="InterPro" id="IPR008927">
    <property type="entry name" value="6-PGluconate_DH-like_C_sf"/>
</dbReference>
<evidence type="ECO:0000259" key="12">
    <source>
        <dbReference type="SMART" id="SM00984"/>
    </source>
</evidence>
<evidence type="ECO:0000256" key="3">
    <source>
        <dbReference type="ARBA" id="ARBA00012954"/>
    </source>
</evidence>
<comment type="pathway">
    <text evidence="1">Nucleotide-sugar biosynthesis; UDP-alpha-D-glucuronate biosynthesis; UDP-alpha-D-glucuronate from UDP-alpha-D-glucose: step 1/1.</text>
</comment>
<dbReference type="InterPro" id="IPR036220">
    <property type="entry name" value="UDP-Glc/GDP-Man_DH_C_sf"/>
</dbReference>
<dbReference type="InterPro" id="IPR013328">
    <property type="entry name" value="6PGD_dom2"/>
</dbReference>
<dbReference type="GO" id="GO:0051287">
    <property type="term" value="F:NAD binding"/>
    <property type="evidence" value="ECO:0007669"/>
    <property type="project" value="InterPro"/>
</dbReference>
<feature type="binding site" evidence="11">
    <location>
        <position position="341"/>
    </location>
    <ligand>
        <name>NAD(+)</name>
        <dbReference type="ChEBI" id="CHEBI:57540"/>
    </ligand>
</feature>
<dbReference type="InterPro" id="IPR014027">
    <property type="entry name" value="UDP-Glc/GDP-Man_DH_C"/>
</dbReference>
<feature type="binding site" evidence="10">
    <location>
        <begin position="148"/>
        <end position="151"/>
    </location>
    <ligand>
        <name>substrate</name>
    </ligand>
</feature>
<dbReference type="PIRSF" id="PIRSF500134">
    <property type="entry name" value="UDPglc_DH_bac"/>
    <property type="match status" value="1"/>
</dbReference>
<organism evidence="13 14">
    <name type="scientific">Blautia obeum</name>
    <dbReference type="NCBI Taxonomy" id="40520"/>
    <lineage>
        <taxon>Bacteria</taxon>
        <taxon>Bacillati</taxon>
        <taxon>Bacillota</taxon>
        <taxon>Clostridia</taxon>
        <taxon>Lachnospirales</taxon>
        <taxon>Lachnospiraceae</taxon>
        <taxon>Blautia</taxon>
    </lineage>
</organism>
<accession>A0A174QI85</accession>
<dbReference type="UniPathway" id="UPA00038">
    <property type="reaction ID" value="UER00491"/>
</dbReference>
<dbReference type="GO" id="GO:0003979">
    <property type="term" value="F:UDP-glucose 6-dehydrogenase activity"/>
    <property type="evidence" value="ECO:0007669"/>
    <property type="project" value="UniProtKB-EC"/>
</dbReference>
<evidence type="ECO:0000256" key="8">
    <source>
        <dbReference type="PIRNR" id="PIRNR000124"/>
    </source>
</evidence>
<name>A0A174QI85_9FIRM</name>
<proteinExistence type="inferred from homology"/>
<evidence type="ECO:0000256" key="9">
    <source>
        <dbReference type="PIRSR" id="PIRSR500134-1"/>
    </source>
</evidence>
<dbReference type="NCBIfam" id="TIGR03026">
    <property type="entry name" value="NDP-sugDHase"/>
    <property type="match status" value="1"/>
</dbReference>
<dbReference type="EC" id="1.1.1.22" evidence="3 8"/>
<dbReference type="PANTHER" id="PTHR43750:SF2">
    <property type="entry name" value="UDP-GLUCOSE 6-DEHYDROGENASE"/>
    <property type="match status" value="1"/>
</dbReference>
<dbReference type="AlphaFoldDB" id="A0A174QI85"/>
<dbReference type="PANTHER" id="PTHR43750">
    <property type="entry name" value="UDP-GLUCOSE 6-DEHYDROGENASE TUAD"/>
    <property type="match status" value="1"/>
</dbReference>
<evidence type="ECO:0000256" key="1">
    <source>
        <dbReference type="ARBA" id="ARBA00004701"/>
    </source>
</evidence>
<dbReference type="InterPro" id="IPR028357">
    <property type="entry name" value="UDPglc_DH_bac"/>
</dbReference>
<evidence type="ECO:0000256" key="6">
    <source>
        <dbReference type="ARBA" id="ARBA00023027"/>
    </source>
</evidence>
<reference evidence="13 14" key="1">
    <citation type="submission" date="2015-09" db="EMBL/GenBank/DDBJ databases">
        <authorList>
            <consortium name="Pathogen Informatics"/>
        </authorList>
    </citation>
    <scope>NUCLEOTIDE SEQUENCE [LARGE SCALE GENOMIC DNA]</scope>
    <source>
        <strain evidence="13 14">2789STDY5834957</strain>
    </source>
</reference>
<evidence type="ECO:0000256" key="7">
    <source>
        <dbReference type="ARBA" id="ARBA00047473"/>
    </source>
</evidence>
<dbReference type="SUPFAM" id="SSF51735">
    <property type="entry name" value="NAD(P)-binding Rossmann-fold domains"/>
    <property type="match status" value="1"/>
</dbReference>